<evidence type="ECO:0000313" key="1">
    <source>
        <dbReference type="EMBL" id="ORL43475.1"/>
    </source>
</evidence>
<dbReference type="EMBL" id="ARYN01000071">
    <property type="protein sequence ID" value="ORL43475.1"/>
    <property type="molecule type" value="Genomic_DNA"/>
</dbReference>
<protein>
    <submittedName>
        <fullName evidence="1">Uncharacterized protein</fullName>
    </submittedName>
</protein>
<comment type="caution">
    <text evidence="1">The sequence shown here is derived from an EMBL/GenBank/DDBJ whole genome shotgun (WGS) entry which is preliminary data.</text>
</comment>
<accession>A0A1Y1SYP2</accession>
<proteinExistence type="predicted"/>
<dbReference type="AlphaFoldDB" id="A0A1Y1SYP2"/>
<feature type="non-terminal residue" evidence="1">
    <location>
        <position position="1"/>
    </location>
</feature>
<evidence type="ECO:0000313" key="2">
    <source>
        <dbReference type="Proteomes" id="UP000192746"/>
    </source>
</evidence>
<gene>
    <name evidence="1" type="ORF">IIF7_20626</name>
</gene>
<sequence length="272" mass="32205">VVNKLRMKEKLLIIILILNINLIYSQQVFKEYGERETVDILDSELLRLVCENSQFKYEDIYLNESFSKKYNEKFTFFSLRYITNKTELENFYTTIFLLVNKNGIILSELKNNDLIYSDNEAVQPYPTKILKKNIFLNENLNGIAVITKFSSPSRISLYSEELFSIIKIENNSMKVILENYPIRKTQGESNGSGNFEIEIIESLFFLEKEKSNNLYNLKVLQNFEFEENIEKDSSRNIKASNKKKEAKENEIITYNGEKYDFKQVEYKFLKDY</sequence>
<organism evidence="1 2">
    <name type="scientific">Zunongwangia atlantica 22II14-10F7</name>
    <dbReference type="NCBI Taxonomy" id="1185767"/>
    <lineage>
        <taxon>Bacteria</taxon>
        <taxon>Pseudomonadati</taxon>
        <taxon>Bacteroidota</taxon>
        <taxon>Flavobacteriia</taxon>
        <taxon>Flavobacteriales</taxon>
        <taxon>Flavobacteriaceae</taxon>
        <taxon>Zunongwangia</taxon>
    </lineage>
</organism>
<dbReference type="RefSeq" id="WP_217806704.1">
    <property type="nucleotide sequence ID" value="NZ_ARYN01000071.1"/>
</dbReference>
<name>A0A1Y1SYP2_9FLAO</name>
<dbReference type="Proteomes" id="UP000192746">
    <property type="component" value="Unassembled WGS sequence"/>
</dbReference>
<reference evidence="1 2" key="1">
    <citation type="submission" date="2013-04" db="EMBL/GenBank/DDBJ databases">
        <title>Zunongwangia sp. 22II14-10F7 Genome Sequencing.</title>
        <authorList>
            <person name="Lai Q."/>
            <person name="Shao Z."/>
        </authorList>
    </citation>
    <scope>NUCLEOTIDE SEQUENCE [LARGE SCALE GENOMIC DNA]</scope>
    <source>
        <strain evidence="1 2">22II14-10F7</strain>
    </source>
</reference>
<keyword evidence="2" id="KW-1185">Reference proteome</keyword>